<evidence type="ECO:0000313" key="4">
    <source>
        <dbReference type="Proteomes" id="UP000685013"/>
    </source>
</evidence>
<dbReference type="EMBL" id="JAGKQH010000016">
    <property type="protein sequence ID" value="KAG6576804.1"/>
    <property type="molecule type" value="Genomic_DNA"/>
</dbReference>
<feature type="signal peptide" evidence="2">
    <location>
        <begin position="1"/>
        <end position="27"/>
    </location>
</feature>
<dbReference type="AlphaFoldDB" id="A0AAV6M8J6"/>
<keyword evidence="4" id="KW-1185">Reference proteome</keyword>
<dbReference type="Proteomes" id="UP000685013">
    <property type="component" value="Chromosome 16"/>
</dbReference>
<gene>
    <name evidence="3" type="ORF">SDJN03_24378</name>
</gene>
<feature type="non-terminal residue" evidence="3">
    <location>
        <position position="1"/>
    </location>
</feature>
<evidence type="ECO:0000313" key="3">
    <source>
        <dbReference type="EMBL" id="KAG6576804.1"/>
    </source>
</evidence>
<keyword evidence="2" id="KW-0732">Signal</keyword>
<accession>A0AAV6M8J6</accession>
<feature type="chain" id="PRO_5043540578" evidence="2">
    <location>
        <begin position="28"/>
        <end position="84"/>
    </location>
</feature>
<proteinExistence type="predicted"/>
<name>A0AAV6M8J6_9ROSI</name>
<sequence>MASPTALVAWKKVAFLGFLLIAVSVSARELAGANVVTRTAREMATMPNGVIGGSRLIARQLDTAWRGHYSPPPPRSPPPPPHSS</sequence>
<organism evidence="3 4">
    <name type="scientific">Cucurbita argyrosperma subsp. sororia</name>
    <dbReference type="NCBI Taxonomy" id="37648"/>
    <lineage>
        <taxon>Eukaryota</taxon>
        <taxon>Viridiplantae</taxon>
        <taxon>Streptophyta</taxon>
        <taxon>Embryophyta</taxon>
        <taxon>Tracheophyta</taxon>
        <taxon>Spermatophyta</taxon>
        <taxon>Magnoliopsida</taxon>
        <taxon>eudicotyledons</taxon>
        <taxon>Gunneridae</taxon>
        <taxon>Pentapetalae</taxon>
        <taxon>rosids</taxon>
        <taxon>fabids</taxon>
        <taxon>Cucurbitales</taxon>
        <taxon>Cucurbitaceae</taxon>
        <taxon>Cucurbiteae</taxon>
        <taxon>Cucurbita</taxon>
    </lineage>
</organism>
<comment type="caution">
    <text evidence="3">The sequence shown here is derived from an EMBL/GenBank/DDBJ whole genome shotgun (WGS) entry which is preliminary data.</text>
</comment>
<evidence type="ECO:0000256" key="2">
    <source>
        <dbReference type="SAM" id="SignalP"/>
    </source>
</evidence>
<feature type="region of interest" description="Disordered" evidence="1">
    <location>
        <begin position="63"/>
        <end position="84"/>
    </location>
</feature>
<protein>
    <submittedName>
        <fullName evidence="3">Uncharacterized protein</fullName>
    </submittedName>
</protein>
<reference evidence="3 4" key="1">
    <citation type="journal article" date="2021" name="Hortic Res">
        <title>The domestication of Cucurbita argyrosperma as revealed by the genome of its wild relative.</title>
        <authorList>
            <person name="Barrera-Redondo J."/>
            <person name="Sanchez-de la Vega G."/>
            <person name="Aguirre-Liguori J.A."/>
            <person name="Castellanos-Morales G."/>
            <person name="Gutierrez-Guerrero Y.T."/>
            <person name="Aguirre-Dugua X."/>
            <person name="Aguirre-Planter E."/>
            <person name="Tenaillon M.I."/>
            <person name="Lira-Saade R."/>
            <person name="Eguiarte L.E."/>
        </authorList>
    </citation>
    <scope>NUCLEOTIDE SEQUENCE [LARGE SCALE GENOMIC DNA]</scope>
    <source>
        <strain evidence="3">JBR-2021</strain>
    </source>
</reference>
<evidence type="ECO:0000256" key="1">
    <source>
        <dbReference type="SAM" id="MobiDB-lite"/>
    </source>
</evidence>
<feature type="compositionally biased region" description="Pro residues" evidence="1">
    <location>
        <begin position="70"/>
        <end position="84"/>
    </location>
</feature>